<evidence type="ECO:0000256" key="1">
    <source>
        <dbReference type="SAM" id="Phobius"/>
    </source>
</evidence>
<evidence type="ECO:0000313" key="3">
    <source>
        <dbReference type="Proteomes" id="UP000313359"/>
    </source>
</evidence>
<dbReference type="Proteomes" id="UP000313359">
    <property type="component" value="Unassembled WGS sequence"/>
</dbReference>
<dbReference type="EMBL" id="ML122300">
    <property type="protein sequence ID" value="RPD54940.1"/>
    <property type="molecule type" value="Genomic_DNA"/>
</dbReference>
<keyword evidence="1" id="KW-1133">Transmembrane helix</keyword>
<keyword evidence="1" id="KW-0812">Transmembrane</keyword>
<proteinExistence type="predicted"/>
<protein>
    <submittedName>
        <fullName evidence="2">Uncharacterized protein</fullName>
    </submittedName>
</protein>
<reference evidence="2" key="1">
    <citation type="journal article" date="2018" name="Genome Biol. Evol.">
        <title>Genomics and development of Lentinus tigrinus, a white-rot wood-decaying mushroom with dimorphic fruiting bodies.</title>
        <authorList>
            <person name="Wu B."/>
            <person name="Xu Z."/>
            <person name="Knudson A."/>
            <person name="Carlson A."/>
            <person name="Chen N."/>
            <person name="Kovaka S."/>
            <person name="LaButti K."/>
            <person name="Lipzen A."/>
            <person name="Pennachio C."/>
            <person name="Riley R."/>
            <person name="Schakwitz W."/>
            <person name="Umezawa K."/>
            <person name="Ohm R.A."/>
            <person name="Grigoriev I.V."/>
            <person name="Nagy L.G."/>
            <person name="Gibbons J."/>
            <person name="Hibbett D."/>
        </authorList>
    </citation>
    <scope>NUCLEOTIDE SEQUENCE [LARGE SCALE GENOMIC DNA]</scope>
    <source>
        <strain evidence="2">ALCF2SS1-6</strain>
    </source>
</reference>
<keyword evidence="1" id="KW-0472">Membrane</keyword>
<sequence>MSEALRQAHALFDTFCLHWIRAQHRGFMCMHAYIHTKDVCCGRTTMGLFGFLFIFHLPAPPPFKFYFQSHFHTASPSAPTFTSTSTSTTYLPTCPSSIGIIHHLFSHRIRIWMYFLCVYHSIMVCSLHFTLSLSDFPDGCTSESYYMHSNK</sequence>
<organism evidence="2 3">
    <name type="scientific">Lentinus tigrinus ALCF2SS1-6</name>
    <dbReference type="NCBI Taxonomy" id="1328759"/>
    <lineage>
        <taxon>Eukaryota</taxon>
        <taxon>Fungi</taxon>
        <taxon>Dikarya</taxon>
        <taxon>Basidiomycota</taxon>
        <taxon>Agaricomycotina</taxon>
        <taxon>Agaricomycetes</taxon>
        <taxon>Polyporales</taxon>
        <taxon>Polyporaceae</taxon>
        <taxon>Lentinus</taxon>
    </lineage>
</organism>
<keyword evidence="3" id="KW-1185">Reference proteome</keyword>
<feature type="transmembrane region" description="Helical" evidence="1">
    <location>
        <begin position="111"/>
        <end position="129"/>
    </location>
</feature>
<accession>A0A5C2RVX6</accession>
<dbReference type="AlphaFoldDB" id="A0A5C2RVX6"/>
<gene>
    <name evidence="2" type="ORF">L227DRAFT_335933</name>
</gene>
<name>A0A5C2RVX6_9APHY</name>
<evidence type="ECO:0000313" key="2">
    <source>
        <dbReference type="EMBL" id="RPD54940.1"/>
    </source>
</evidence>